<dbReference type="AlphaFoldDB" id="A0A6A6YEY2"/>
<evidence type="ECO:0000313" key="3">
    <source>
        <dbReference type="Proteomes" id="UP000504636"/>
    </source>
</evidence>
<dbReference type="Proteomes" id="UP000504636">
    <property type="component" value="Unplaced"/>
</dbReference>
<dbReference type="OrthoDB" id="10334775at2759"/>
<organism evidence="2">
    <name type="scientific">Mytilinidion resinicola</name>
    <dbReference type="NCBI Taxonomy" id="574789"/>
    <lineage>
        <taxon>Eukaryota</taxon>
        <taxon>Fungi</taxon>
        <taxon>Dikarya</taxon>
        <taxon>Ascomycota</taxon>
        <taxon>Pezizomycotina</taxon>
        <taxon>Dothideomycetes</taxon>
        <taxon>Pleosporomycetidae</taxon>
        <taxon>Mytilinidiales</taxon>
        <taxon>Mytilinidiaceae</taxon>
        <taxon>Mytilinidion</taxon>
    </lineage>
</organism>
<protein>
    <submittedName>
        <fullName evidence="2 4">Uncharacterized protein</fullName>
    </submittedName>
</protein>
<evidence type="ECO:0000256" key="1">
    <source>
        <dbReference type="SAM" id="MobiDB-lite"/>
    </source>
</evidence>
<dbReference type="GeneID" id="54467487"/>
<dbReference type="EMBL" id="MU003705">
    <property type="protein sequence ID" value="KAF2807351.1"/>
    <property type="molecule type" value="Genomic_DNA"/>
</dbReference>
<proteinExistence type="predicted"/>
<dbReference type="RefSeq" id="XP_033574315.1">
    <property type="nucleotide sequence ID" value="XM_033726594.1"/>
</dbReference>
<accession>A0A6A6YEY2</accession>
<reference evidence="4" key="2">
    <citation type="submission" date="2020-04" db="EMBL/GenBank/DDBJ databases">
        <authorList>
            <consortium name="NCBI Genome Project"/>
        </authorList>
    </citation>
    <scope>NUCLEOTIDE SEQUENCE</scope>
    <source>
        <strain evidence="4">CBS 304.34</strain>
    </source>
</reference>
<reference evidence="4" key="3">
    <citation type="submission" date="2025-04" db="UniProtKB">
        <authorList>
            <consortium name="RefSeq"/>
        </authorList>
    </citation>
    <scope>IDENTIFICATION</scope>
    <source>
        <strain evidence="4">CBS 304.34</strain>
    </source>
</reference>
<feature type="region of interest" description="Disordered" evidence="1">
    <location>
        <begin position="175"/>
        <end position="209"/>
    </location>
</feature>
<evidence type="ECO:0000313" key="4">
    <source>
        <dbReference type="RefSeq" id="XP_033574315.1"/>
    </source>
</evidence>
<evidence type="ECO:0000313" key="2">
    <source>
        <dbReference type="EMBL" id="KAF2807351.1"/>
    </source>
</evidence>
<name>A0A6A6YEY2_9PEZI</name>
<gene>
    <name evidence="2 4" type="ORF">BDZ99DRAFT_536817</name>
</gene>
<keyword evidence="3" id="KW-1185">Reference proteome</keyword>
<reference evidence="2 4" key="1">
    <citation type="journal article" date="2020" name="Stud. Mycol.">
        <title>101 Dothideomycetes genomes: a test case for predicting lifestyles and emergence of pathogens.</title>
        <authorList>
            <person name="Haridas S."/>
            <person name="Albert R."/>
            <person name="Binder M."/>
            <person name="Bloem J."/>
            <person name="Labutti K."/>
            <person name="Salamov A."/>
            <person name="Andreopoulos B."/>
            <person name="Baker S."/>
            <person name="Barry K."/>
            <person name="Bills G."/>
            <person name="Bluhm B."/>
            <person name="Cannon C."/>
            <person name="Castanera R."/>
            <person name="Culley D."/>
            <person name="Daum C."/>
            <person name="Ezra D."/>
            <person name="Gonzalez J."/>
            <person name="Henrissat B."/>
            <person name="Kuo A."/>
            <person name="Liang C."/>
            <person name="Lipzen A."/>
            <person name="Lutzoni F."/>
            <person name="Magnuson J."/>
            <person name="Mondo S."/>
            <person name="Nolan M."/>
            <person name="Ohm R."/>
            <person name="Pangilinan J."/>
            <person name="Park H.-J."/>
            <person name="Ramirez L."/>
            <person name="Alfaro M."/>
            <person name="Sun H."/>
            <person name="Tritt A."/>
            <person name="Yoshinaga Y."/>
            <person name="Zwiers L.-H."/>
            <person name="Turgeon B."/>
            <person name="Goodwin S."/>
            <person name="Spatafora J."/>
            <person name="Crous P."/>
            <person name="Grigoriev I."/>
        </authorList>
    </citation>
    <scope>NUCLEOTIDE SEQUENCE</scope>
    <source>
        <strain evidence="2 4">CBS 304.34</strain>
    </source>
</reference>
<sequence>MSLRSRPNTPTNVNGAKYLEGCRAADHLNLTYEWIVLSQDPDMKEIWADLYAVAQPKWDTSFEELFHFIHAPETTANDHIRTRIRQLNAWRSQEPRAPFPPQHTLGPWISPEEDPDWTEFCAGPMEGDPNEALPDLARQLVGRIGVLKWLQKLEADPPEEYLIAPTVVPRVLQRATGEGSPRLRIGSPTPRSPFEPMGSWSRLPLPKRP</sequence>